<keyword evidence="6 13" id="KW-0812">Transmembrane</keyword>
<dbReference type="SUPFAM" id="SSF81342">
    <property type="entry name" value="Transmembrane di-heme cytochromes"/>
    <property type="match status" value="1"/>
</dbReference>
<evidence type="ECO:0000256" key="8">
    <source>
        <dbReference type="ARBA" id="ARBA00022982"/>
    </source>
</evidence>
<keyword evidence="10" id="KW-0408">Iron</keyword>
<evidence type="ECO:0000259" key="14">
    <source>
        <dbReference type="Pfam" id="PF01292"/>
    </source>
</evidence>
<evidence type="ECO:0000313" key="16">
    <source>
        <dbReference type="Proteomes" id="UP000242869"/>
    </source>
</evidence>
<evidence type="ECO:0000256" key="11">
    <source>
        <dbReference type="ARBA" id="ARBA00023136"/>
    </source>
</evidence>
<dbReference type="AlphaFoldDB" id="A0A1I4WS16"/>
<evidence type="ECO:0000256" key="13">
    <source>
        <dbReference type="SAM" id="Phobius"/>
    </source>
</evidence>
<evidence type="ECO:0000256" key="6">
    <source>
        <dbReference type="ARBA" id="ARBA00022692"/>
    </source>
</evidence>
<dbReference type="GO" id="GO:0022904">
    <property type="term" value="P:respiratory electron transport chain"/>
    <property type="evidence" value="ECO:0007669"/>
    <property type="project" value="InterPro"/>
</dbReference>
<feature type="transmembrane region" description="Helical" evidence="13">
    <location>
        <begin position="93"/>
        <end position="115"/>
    </location>
</feature>
<dbReference type="InterPro" id="IPR016174">
    <property type="entry name" value="Di-haem_cyt_TM"/>
</dbReference>
<proteinExistence type="inferred from homology"/>
<evidence type="ECO:0000256" key="1">
    <source>
        <dbReference type="ARBA" id="ARBA00001970"/>
    </source>
</evidence>
<accession>A0A1I4WS16</accession>
<keyword evidence="11 13" id="KW-0472">Membrane</keyword>
<comment type="similarity">
    <text evidence="12">Belongs to the cytochrome b561 family.</text>
</comment>
<dbReference type="GO" id="GO:0046872">
    <property type="term" value="F:metal ion binding"/>
    <property type="evidence" value="ECO:0007669"/>
    <property type="project" value="UniProtKB-KW"/>
</dbReference>
<comment type="subcellular location">
    <subcellularLocation>
        <location evidence="2">Cell membrane</location>
        <topology evidence="2">Multi-pass membrane protein</topology>
    </subcellularLocation>
</comment>
<evidence type="ECO:0000256" key="2">
    <source>
        <dbReference type="ARBA" id="ARBA00004651"/>
    </source>
</evidence>
<dbReference type="GO" id="GO:0020037">
    <property type="term" value="F:heme binding"/>
    <property type="evidence" value="ECO:0007669"/>
    <property type="project" value="TreeGrafter"/>
</dbReference>
<evidence type="ECO:0000256" key="10">
    <source>
        <dbReference type="ARBA" id="ARBA00023004"/>
    </source>
</evidence>
<dbReference type="EMBL" id="FOVE01000004">
    <property type="protein sequence ID" value="SFN16598.1"/>
    <property type="molecule type" value="Genomic_DNA"/>
</dbReference>
<dbReference type="OrthoDB" id="8723024at2"/>
<evidence type="ECO:0000256" key="12">
    <source>
        <dbReference type="ARBA" id="ARBA00037975"/>
    </source>
</evidence>
<evidence type="ECO:0000256" key="4">
    <source>
        <dbReference type="ARBA" id="ARBA00022475"/>
    </source>
</evidence>
<feature type="transmembrane region" description="Helical" evidence="13">
    <location>
        <begin position="52"/>
        <end position="72"/>
    </location>
</feature>
<comment type="cofactor">
    <cofactor evidence="1">
        <name>heme b</name>
        <dbReference type="ChEBI" id="CHEBI:60344"/>
    </cofactor>
</comment>
<keyword evidence="8" id="KW-0249">Electron transport</keyword>
<evidence type="ECO:0000256" key="9">
    <source>
        <dbReference type="ARBA" id="ARBA00022989"/>
    </source>
</evidence>
<reference evidence="16" key="1">
    <citation type="submission" date="2016-10" db="EMBL/GenBank/DDBJ databases">
        <authorList>
            <person name="Varghese N."/>
            <person name="Submissions S."/>
        </authorList>
    </citation>
    <scope>NUCLEOTIDE SEQUENCE [LARGE SCALE GENOMIC DNA]</scope>
    <source>
        <strain evidence="16">DSM 6150</strain>
    </source>
</reference>
<feature type="transmembrane region" description="Helical" evidence="13">
    <location>
        <begin position="141"/>
        <end position="163"/>
    </location>
</feature>
<dbReference type="PANTHER" id="PTHR30529:SF1">
    <property type="entry name" value="CYTOCHROME B561 HOMOLOG 2"/>
    <property type="match status" value="1"/>
</dbReference>
<dbReference type="STRING" id="83765.SAMN05660284_00708"/>
<evidence type="ECO:0000256" key="3">
    <source>
        <dbReference type="ARBA" id="ARBA00022448"/>
    </source>
</evidence>
<organism evidence="15 16">
    <name type="scientific">Formivibrio citricus</name>
    <dbReference type="NCBI Taxonomy" id="83765"/>
    <lineage>
        <taxon>Bacteria</taxon>
        <taxon>Pseudomonadati</taxon>
        <taxon>Pseudomonadota</taxon>
        <taxon>Betaproteobacteria</taxon>
        <taxon>Neisseriales</taxon>
        <taxon>Chitinibacteraceae</taxon>
        <taxon>Formivibrio</taxon>
    </lineage>
</organism>
<gene>
    <name evidence="15" type="ORF">SAMN05660284_00708</name>
</gene>
<dbReference type="GO" id="GO:0009055">
    <property type="term" value="F:electron transfer activity"/>
    <property type="evidence" value="ECO:0007669"/>
    <property type="project" value="InterPro"/>
</dbReference>
<keyword evidence="7" id="KW-0479">Metal-binding</keyword>
<evidence type="ECO:0000313" key="15">
    <source>
        <dbReference type="EMBL" id="SFN16598.1"/>
    </source>
</evidence>
<keyword evidence="9 13" id="KW-1133">Transmembrane helix</keyword>
<sequence>MKAAKRAYHPLSVLIHWSVVVLVIVCLASIAVATRLSRADALRGVLVRTHVISGQLLFLLNLIRLSIFSAFGTPVPDGQDFHQVHVMRFLHGLLYGSIGFLACSGTLLAISYAAGQTVMGLQVPMILSPAGMASLRELHNLVSVVFIFFALIHAAASIAMHYFAGRTTLAKMRVEGKVTDYITSPETEKNYLRIDAPVMPTDPRQGH</sequence>
<feature type="transmembrane region" description="Helical" evidence="13">
    <location>
        <begin position="12"/>
        <end position="32"/>
    </location>
</feature>
<dbReference type="InterPro" id="IPR011577">
    <property type="entry name" value="Cyt_b561_bac/Ni-Hgenase"/>
</dbReference>
<evidence type="ECO:0000256" key="5">
    <source>
        <dbReference type="ARBA" id="ARBA00022617"/>
    </source>
</evidence>
<dbReference type="RefSeq" id="WP_091191470.1">
    <property type="nucleotide sequence ID" value="NZ_FOVE01000004.1"/>
</dbReference>
<keyword evidence="5" id="KW-0349">Heme</keyword>
<dbReference type="Proteomes" id="UP000242869">
    <property type="component" value="Unassembled WGS sequence"/>
</dbReference>
<keyword evidence="3" id="KW-0813">Transport</keyword>
<evidence type="ECO:0000256" key="7">
    <source>
        <dbReference type="ARBA" id="ARBA00022723"/>
    </source>
</evidence>
<keyword evidence="16" id="KW-1185">Reference proteome</keyword>
<dbReference type="PANTHER" id="PTHR30529">
    <property type="entry name" value="CYTOCHROME B561"/>
    <property type="match status" value="1"/>
</dbReference>
<dbReference type="GO" id="GO:0005886">
    <property type="term" value="C:plasma membrane"/>
    <property type="evidence" value="ECO:0007669"/>
    <property type="project" value="UniProtKB-SubCell"/>
</dbReference>
<dbReference type="Pfam" id="PF01292">
    <property type="entry name" value="Ni_hydr_CYTB"/>
    <property type="match status" value="1"/>
</dbReference>
<name>A0A1I4WS16_9NEIS</name>
<keyword evidence="4" id="KW-1003">Cell membrane</keyword>
<feature type="domain" description="Cytochrome b561 bacterial/Ni-hydrogenase" evidence="14">
    <location>
        <begin position="8"/>
        <end position="172"/>
    </location>
</feature>
<protein>
    <submittedName>
        <fullName evidence="15">Cytochrome b561</fullName>
    </submittedName>
</protein>
<dbReference type="InterPro" id="IPR052168">
    <property type="entry name" value="Cytochrome_b561_oxidase"/>
</dbReference>